<proteinExistence type="predicted"/>
<feature type="transmembrane region" description="Helical" evidence="2">
    <location>
        <begin position="55"/>
        <end position="77"/>
    </location>
</feature>
<evidence type="ECO:0000313" key="4">
    <source>
        <dbReference type="Proteomes" id="UP000326912"/>
    </source>
</evidence>
<gene>
    <name evidence="3" type="ORF">KDW_41250</name>
</gene>
<dbReference type="EMBL" id="BKZW01000002">
    <property type="protein sequence ID" value="GER89963.1"/>
    <property type="molecule type" value="Genomic_DNA"/>
</dbReference>
<keyword evidence="2" id="KW-0812">Transmembrane</keyword>
<dbReference type="Proteomes" id="UP000326912">
    <property type="component" value="Unassembled WGS sequence"/>
</dbReference>
<comment type="caution">
    <text evidence="3">The sequence shown here is derived from an EMBL/GenBank/DDBJ whole genome shotgun (WGS) entry which is preliminary data.</text>
</comment>
<feature type="compositionally biased region" description="Basic and acidic residues" evidence="1">
    <location>
        <begin position="88"/>
        <end position="107"/>
    </location>
</feature>
<protein>
    <submittedName>
        <fullName evidence="3">Uncharacterized protein</fullName>
    </submittedName>
</protein>
<dbReference type="RefSeq" id="WP_151757760.1">
    <property type="nucleotide sequence ID" value="NZ_BKZW01000002.1"/>
</dbReference>
<sequence length="107" mass="12621">MSDSKNERTLVQEKKSGVKEKLFYIFFGVFMIFGITYQLYIWLLADHITDNIGESLAYTALDIFSLWVCVLLAKDLWQQNIARRKQQKPRDHLEHVDIESPDEDHSM</sequence>
<name>A0A5J4KQT7_9CHLR</name>
<keyword evidence="2" id="KW-0472">Membrane</keyword>
<organism evidence="3 4">
    <name type="scientific">Dictyobacter vulcani</name>
    <dbReference type="NCBI Taxonomy" id="2607529"/>
    <lineage>
        <taxon>Bacteria</taxon>
        <taxon>Bacillati</taxon>
        <taxon>Chloroflexota</taxon>
        <taxon>Ktedonobacteria</taxon>
        <taxon>Ktedonobacterales</taxon>
        <taxon>Dictyobacteraceae</taxon>
        <taxon>Dictyobacter</taxon>
    </lineage>
</organism>
<evidence type="ECO:0000313" key="3">
    <source>
        <dbReference type="EMBL" id="GER89963.1"/>
    </source>
</evidence>
<keyword evidence="4" id="KW-1185">Reference proteome</keyword>
<feature type="region of interest" description="Disordered" evidence="1">
    <location>
        <begin position="85"/>
        <end position="107"/>
    </location>
</feature>
<feature type="transmembrane region" description="Helical" evidence="2">
    <location>
        <begin position="21"/>
        <end position="43"/>
    </location>
</feature>
<evidence type="ECO:0000256" key="2">
    <source>
        <dbReference type="SAM" id="Phobius"/>
    </source>
</evidence>
<dbReference type="AlphaFoldDB" id="A0A5J4KQT7"/>
<reference evidence="3 4" key="1">
    <citation type="submission" date="2019-10" db="EMBL/GenBank/DDBJ databases">
        <title>Dictyobacter vulcani sp. nov., within the class Ktedonobacteria, isolated from soil of volcanic Mt. Zao.</title>
        <authorList>
            <person name="Zheng Y."/>
            <person name="Wang C.M."/>
            <person name="Sakai Y."/>
            <person name="Abe K."/>
            <person name="Yokota A."/>
            <person name="Yabe S."/>
        </authorList>
    </citation>
    <scope>NUCLEOTIDE SEQUENCE [LARGE SCALE GENOMIC DNA]</scope>
    <source>
        <strain evidence="3 4">W12</strain>
    </source>
</reference>
<evidence type="ECO:0000256" key="1">
    <source>
        <dbReference type="SAM" id="MobiDB-lite"/>
    </source>
</evidence>
<keyword evidence="2" id="KW-1133">Transmembrane helix</keyword>
<accession>A0A5J4KQT7</accession>